<dbReference type="InterPro" id="IPR051083">
    <property type="entry name" value="GrpII_Intron_Splice-Mob/Def"/>
</dbReference>
<reference evidence="5" key="1">
    <citation type="submission" date="2016-10" db="EMBL/GenBank/DDBJ databases">
        <authorList>
            <person name="Varghese N."/>
            <person name="Submissions S."/>
        </authorList>
    </citation>
    <scope>NUCLEOTIDE SEQUENCE [LARGE SCALE GENOMIC DNA]</scope>
    <source>
        <strain evidence="5">Jip14</strain>
    </source>
</reference>
<accession>A0A1H7I854</accession>
<dbReference type="GO" id="GO:0003964">
    <property type="term" value="F:RNA-directed DNA polymerase activity"/>
    <property type="evidence" value="ECO:0007669"/>
    <property type="project" value="UniProtKB-KW"/>
</dbReference>
<dbReference type="STRING" id="332977.SAMN05421740_102152"/>
<feature type="coiled-coil region" evidence="2">
    <location>
        <begin position="306"/>
        <end position="333"/>
    </location>
</feature>
<keyword evidence="4" id="KW-0695">RNA-directed DNA polymerase</keyword>
<dbReference type="OrthoDB" id="9780724at2"/>
<dbReference type="InterPro" id="IPR000477">
    <property type="entry name" value="RT_dom"/>
</dbReference>
<name>A0A1H7I854_9SPHI</name>
<dbReference type="Proteomes" id="UP000198916">
    <property type="component" value="Unassembled WGS sequence"/>
</dbReference>
<evidence type="ECO:0000256" key="2">
    <source>
        <dbReference type="SAM" id="Coils"/>
    </source>
</evidence>
<gene>
    <name evidence="4" type="ORF">SAMN05421740_102152</name>
</gene>
<evidence type="ECO:0000313" key="5">
    <source>
        <dbReference type="Proteomes" id="UP000198916"/>
    </source>
</evidence>
<dbReference type="PANTHER" id="PTHR34047:SF8">
    <property type="entry name" value="PROTEIN YKFC"/>
    <property type="match status" value="1"/>
</dbReference>
<dbReference type="RefSeq" id="WP_090603223.1">
    <property type="nucleotide sequence ID" value="NZ_FNZR01000002.1"/>
</dbReference>
<dbReference type="EMBL" id="FNZR01000002">
    <property type="protein sequence ID" value="SEK58686.1"/>
    <property type="molecule type" value="Genomic_DNA"/>
</dbReference>
<keyword evidence="4" id="KW-0808">Transferase</keyword>
<comment type="similarity">
    <text evidence="1">Belongs to the bacterial reverse transcriptase family.</text>
</comment>
<keyword evidence="4" id="KW-0548">Nucleotidyltransferase</keyword>
<protein>
    <submittedName>
        <fullName evidence="4">Reverse transcriptase (RNA-dependent DNA polymerase)</fullName>
    </submittedName>
</protein>
<feature type="domain" description="Reverse transcriptase" evidence="3">
    <location>
        <begin position="31"/>
        <end position="366"/>
    </location>
</feature>
<evidence type="ECO:0000313" key="4">
    <source>
        <dbReference type="EMBL" id="SEK58686.1"/>
    </source>
</evidence>
<dbReference type="InterPro" id="IPR043502">
    <property type="entry name" value="DNA/RNA_pol_sf"/>
</dbReference>
<dbReference type="SUPFAM" id="SSF56672">
    <property type="entry name" value="DNA/RNA polymerases"/>
    <property type="match status" value="1"/>
</dbReference>
<dbReference type="Pfam" id="PF00078">
    <property type="entry name" value="RVT_1"/>
    <property type="match status" value="1"/>
</dbReference>
<dbReference type="CDD" id="cd01651">
    <property type="entry name" value="RT_G2_intron"/>
    <property type="match status" value="1"/>
</dbReference>
<sequence length="477" mass="56598">MAYEKYWSSFINKELTFYDTANRKYLKKGYLHFDNRIWFPEFQIKFKRFITNPNSVASHSFFPFLKVILEIKRRKGYNQRKNKRQIRIKERPICYAAHFDALIYSFYSTYLSEKYEEFVTESSIGESVLAYRSLESCNIDFAKEVFDYIKSKGKCVAVALDIKGFFDNLNHDTLKANWLKVINTNENETFDKLPKDQFKLFNSLTKFAFIEKKNLLSVLELKEKDIQKNRLTRFCDIQHFRNKVKLASTSPLQVNTEKGIPQGSPMSAVLSNVYMIEYDKSIMSLKKDYDFIYRRYCDDIVIVCDINDLQFLKNKLYQEIEKLDLEIQPEKEEIVYFISDPKKGLRGYDDYNGKNFKNLQYLGFEFNGQNSYIRSSSLSRFHRRMKAGVRETIKRAYGKNAKGKALLKKKLYNRFTHLGGQNFLTYAYRASQIMDDSETIKKQVSKHFDHLNANIEEKTEKHLKKLKRKGKIMNKKK</sequence>
<dbReference type="AlphaFoldDB" id="A0A1H7I854"/>
<proteinExistence type="inferred from homology"/>
<dbReference type="NCBIfam" id="NF041746">
    <property type="entry name" value="Drt2"/>
    <property type="match status" value="1"/>
</dbReference>
<keyword evidence="2" id="KW-0175">Coiled coil</keyword>
<organism evidence="4 5">
    <name type="scientific">Parapedobacter koreensis</name>
    <dbReference type="NCBI Taxonomy" id="332977"/>
    <lineage>
        <taxon>Bacteria</taxon>
        <taxon>Pseudomonadati</taxon>
        <taxon>Bacteroidota</taxon>
        <taxon>Sphingobacteriia</taxon>
        <taxon>Sphingobacteriales</taxon>
        <taxon>Sphingobacteriaceae</taxon>
        <taxon>Parapedobacter</taxon>
    </lineage>
</organism>
<dbReference type="PANTHER" id="PTHR34047">
    <property type="entry name" value="NUCLEAR INTRON MATURASE 1, MITOCHONDRIAL-RELATED"/>
    <property type="match status" value="1"/>
</dbReference>
<keyword evidence="5" id="KW-1185">Reference proteome</keyword>
<evidence type="ECO:0000256" key="1">
    <source>
        <dbReference type="ARBA" id="ARBA00034120"/>
    </source>
</evidence>
<evidence type="ECO:0000259" key="3">
    <source>
        <dbReference type="PROSITE" id="PS50878"/>
    </source>
</evidence>
<dbReference type="PROSITE" id="PS50878">
    <property type="entry name" value="RT_POL"/>
    <property type="match status" value="1"/>
</dbReference>